<accession>A0A430QCK7</accession>
<dbReference type="AlphaFoldDB" id="A0A430QCK7"/>
<proteinExistence type="predicted"/>
<evidence type="ECO:0008006" key="3">
    <source>
        <dbReference type="Google" id="ProtNLM"/>
    </source>
</evidence>
<reference evidence="1 2" key="1">
    <citation type="journal article" date="2019" name="PLoS Pathog.">
        <title>Genome sequence of the bovine parasite Schistosoma bovis Tanzania.</title>
        <authorList>
            <person name="Oey H."/>
            <person name="Zakrzewski M."/>
            <person name="Gobert G."/>
            <person name="Gravermann K."/>
            <person name="Stoye J."/>
            <person name="Jones M."/>
            <person name="Mcmanus D."/>
            <person name="Krause L."/>
        </authorList>
    </citation>
    <scope>NUCLEOTIDE SEQUENCE [LARGE SCALE GENOMIC DNA]</scope>
    <source>
        <strain evidence="1 2">TAN1997</strain>
    </source>
</reference>
<comment type="caution">
    <text evidence="1">The sequence shown here is derived from an EMBL/GenBank/DDBJ whole genome shotgun (WGS) entry which is preliminary data.</text>
</comment>
<organism evidence="1 2">
    <name type="scientific">Schistosoma bovis</name>
    <name type="common">Blood fluke</name>
    <dbReference type="NCBI Taxonomy" id="6184"/>
    <lineage>
        <taxon>Eukaryota</taxon>
        <taxon>Metazoa</taxon>
        <taxon>Spiralia</taxon>
        <taxon>Lophotrochozoa</taxon>
        <taxon>Platyhelminthes</taxon>
        <taxon>Trematoda</taxon>
        <taxon>Digenea</taxon>
        <taxon>Strigeidida</taxon>
        <taxon>Schistosomatoidea</taxon>
        <taxon>Schistosomatidae</taxon>
        <taxon>Schistosoma</taxon>
    </lineage>
</organism>
<name>A0A430QCK7_SCHBO</name>
<sequence>MIVIHFCDYSTFFLVYNVIITHLEQMIDEFSEKLLDKFGLKFTSEKLQSLTYYLKERLEDRLVDMFDSFDIFLVGKVLYLNSSVVLKDDELQLVYSEKRDKAIENRIITYTNRITVLKTCLTKIEQETAKINSIVDNIKNMKKHINQTLENVYGVKSGDITLTGFNAIILHYISSFTLKTCLTKIEQETAKINSIVDNIKNMKKHINQTLENVYGVKSVDELCLSIYERNNSINRLYTALTNTNVSNPNFLSICSPLKKRRKHNSK</sequence>
<keyword evidence="2" id="KW-1185">Reference proteome</keyword>
<evidence type="ECO:0000313" key="1">
    <source>
        <dbReference type="EMBL" id="RTG85442.1"/>
    </source>
</evidence>
<gene>
    <name evidence="1" type="ORF">DC041_0007820</name>
</gene>
<evidence type="ECO:0000313" key="2">
    <source>
        <dbReference type="Proteomes" id="UP000290809"/>
    </source>
</evidence>
<protein>
    <recommendedName>
        <fullName evidence="3">Protein MIS12 homolog</fullName>
    </recommendedName>
</protein>
<dbReference type="Proteomes" id="UP000290809">
    <property type="component" value="Unassembled WGS sequence"/>
</dbReference>
<dbReference type="EMBL" id="QMKO01001972">
    <property type="protein sequence ID" value="RTG85442.1"/>
    <property type="molecule type" value="Genomic_DNA"/>
</dbReference>